<evidence type="ECO:0000313" key="1">
    <source>
        <dbReference type="EMBL" id="AGA77484.1"/>
    </source>
</evidence>
<dbReference type="Proteomes" id="UP000010796">
    <property type="component" value="Chromosome"/>
</dbReference>
<dbReference type="NCBIfam" id="TIGR04183">
    <property type="entry name" value="Por_Secre_tail"/>
    <property type="match status" value="1"/>
</dbReference>
<evidence type="ECO:0000313" key="2">
    <source>
        <dbReference type="Proteomes" id="UP000010796"/>
    </source>
</evidence>
<keyword evidence="2" id="KW-1185">Reference proteome</keyword>
<dbReference type="STRING" id="926556.Echvi_1213"/>
<reference evidence="2" key="1">
    <citation type="submission" date="2012-02" db="EMBL/GenBank/DDBJ databases">
        <title>The complete genome of Echinicola vietnamensis DSM 17526.</title>
        <authorList>
            <person name="Lucas S."/>
            <person name="Copeland A."/>
            <person name="Lapidus A."/>
            <person name="Glavina del Rio T."/>
            <person name="Dalin E."/>
            <person name="Tice H."/>
            <person name="Bruce D."/>
            <person name="Goodwin L."/>
            <person name="Pitluck S."/>
            <person name="Peters L."/>
            <person name="Ovchinnikova G."/>
            <person name="Teshima H."/>
            <person name="Kyrpides N."/>
            <person name="Mavromatis K."/>
            <person name="Ivanova N."/>
            <person name="Brettin T."/>
            <person name="Detter J.C."/>
            <person name="Han C."/>
            <person name="Larimer F."/>
            <person name="Land M."/>
            <person name="Hauser L."/>
            <person name="Markowitz V."/>
            <person name="Cheng J.-F."/>
            <person name="Hugenholtz P."/>
            <person name="Woyke T."/>
            <person name="Wu D."/>
            <person name="Brambilla E."/>
            <person name="Klenk H.-P."/>
            <person name="Eisen J.A."/>
        </authorList>
    </citation>
    <scope>NUCLEOTIDE SEQUENCE [LARGE SCALE GENOMIC DNA]</scope>
    <source>
        <strain evidence="2">DSM 17526 / LMG 23754 / KMM 6221</strain>
    </source>
</reference>
<protein>
    <recommendedName>
        <fullName evidence="3">Secretion system C-terminal sorting domain-containing protein</fullName>
    </recommendedName>
</protein>
<dbReference type="OrthoDB" id="812447at2"/>
<dbReference type="KEGG" id="evi:Echvi_1213"/>
<dbReference type="HOGENOM" id="CLU_361577_0_0_10"/>
<accession>L0FUB1</accession>
<dbReference type="EMBL" id="CP003346">
    <property type="protein sequence ID" value="AGA77484.1"/>
    <property type="molecule type" value="Genomic_DNA"/>
</dbReference>
<evidence type="ECO:0008006" key="3">
    <source>
        <dbReference type="Google" id="ProtNLM"/>
    </source>
</evidence>
<organism evidence="1 2">
    <name type="scientific">Echinicola vietnamensis (strain DSM 17526 / LMG 23754 / KMM 6221)</name>
    <dbReference type="NCBI Taxonomy" id="926556"/>
    <lineage>
        <taxon>Bacteria</taxon>
        <taxon>Pseudomonadati</taxon>
        <taxon>Bacteroidota</taxon>
        <taxon>Cytophagia</taxon>
        <taxon>Cytophagales</taxon>
        <taxon>Cyclobacteriaceae</taxon>
        <taxon>Echinicola</taxon>
    </lineage>
</organism>
<sequence>MGWSIFLVRFYTIPLAEWGSTYAKRIYKIIFVIFIVSGIFSLNANGQEVGAFRTITSGNFDQISIWEVYDGSNWNPASMAPDNTSDVYVAFGHEVTLTQNQSVKSLYLNAQTGTGKKLDINGNELSLYGSLNAFSGAVPGIPSGTWNNIDWIGSSLESKLVFKGASRIAIPEGAWSALSTRSRYTMVFAPEPDAILTVQESVKASEIIIESGTVIQEGIPGVDCATFSFNTNPAITGAYGSLTIAENAALESYCNAPIVQRSSTQPAQEMTLADGGTLVLHAPMPELHAANVNLLGEVHYAAPSGIQELLKNTLTGTAEPSYHDLYFEGESLKNLPPTLFLSGDMIRNGTGPIQGNNTALSIIGAEDQSISGMALSIEDLEVDKPMGTVSFDDDLTILRHMTMKAGAMDFGGHDMTLNQSGLGSYEYEVGQWHNLEALHYKHPPNNLNISNASFPFVDTYEGGTRLLQLLGPNPNAGNNLTIRYTQLPGVDHDADFFDTDGTWILYQLYSYFSFSGFTGGNNFITLRISGQGLIIDEVDDLRIVADHEPAAGNHRIGIDQNGWPWARRKVRLNQLSNHKFTIGSERVATILPVTWLSYGAKAVDHYNVLHWEITDERQIKGYKVYRSAFNVDNFEPIGEIEAKGSAGEDLPYQFVDENPPLFGHCYYKITSLSSMGNEEPTPIFLVKRTAETSPSPRISPNPYNHGDLHLVLPENLEHLQADWKVMDAQGMEILSLQGSKKAISSRLKEKLSTLRSGIYLIRISHRQQSHTIRWIKQ</sequence>
<gene>
    <name evidence="1" type="ordered locus">Echvi_1213</name>
</gene>
<dbReference type="eggNOG" id="COG3210">
    <property type="taxonomic scope" value="Bacteria"/>
</dbReference>
<dbReference type="RefSeq" id="WP_015265048.1">
    <property type="nucleotide sequence ID" value="NC_019904.1"/>
</dbReference>
<name>L0FUB1_ECHVK</name>
<dbReference type="InterPro" id="IPR026444">
    <property type="entry name" value="Secre_tail"/>
</dbReference>
<proteinExistence type="predicted"/>
<dbReference type="PATRIC" id="fig|926556.3.peg.1285"/>
<dbReference type="AlphaFoldDB" id="L0FUB1"/>